<name>A0A9D6LNP2_9BACT</name>
<dbReference type="PANTHER" id="PTHR33841:SF1">
    <property type="entry name" value="DNA METHYLTRANSFERASE A"/>
    <property type="match status" value="1"/>
</dbReference>
<dbReference type="PROSITE" id="PS00092">
    <property type="entry name" value="N6_MTASE"/>
    <property type="match status" value="1"/>
</dbReference>
<protein>
    <recommendedName>
        <fullName evidence="1">site-specific DNA-methyltransferase (adenine-specific)</fullName>
        <ecNumber evidence="1">2.1.1.72</ecNumber>
    </recommendedName>
</protein>
<feature type="domain" description="Type II methyltransferase M.TaqI-like" evidence="9">
    <location>
        <begin position="424"/>
        <end position="600"/>
    </location>
</feature>
<organism evidence="11 12">
    <name type="scientific">Candidatus Sungiibacteriota bacterium</name>
    <dbReference type="NCBI Taxonomy" id="2750080"/>
    <lineage>
        <taxon>Bacteria</taxon>
        <taxon>Candidatus Sungiibacteriota</taxon>
    </lineage>
</organism>
<gene>
    <name evidence="11" type="ORF">HY220_03045</name>
</gene>
<sequence>MNDVMQKKIHGLVEKYRAEKESGKLKKYTEEETKKGFIEPLFTALGWDITDKNEVSAEENISSKRVDYGFYLDERVQFYLEAKAAKENIEDSKWADQAVKYSWNKGVTWAVLTNFERLIVFNAQDIERSLADKELFDIAFEDYEKDERLLLLSKDAFAKNELDAYAEKIGKKFKRVPITSQLYEDLNEARELLTDALAGWNDELKKKPDLLDEGVQKLLDRLIFIRVAEDRGVEPETLTPLVRAWDASKNKNEVPLYQWMINKFRELDETYNSNLFQEHPFEKWQEYGGATEKAIELLRGKKGYYEYDFKVMPADVLGTVYEQYLGHRLSKSKKGLALDKDAGKRKEQGIYYTPAFIVDYIVKNALSPILDHCKTIDDLHKIKVLDPACGSGSFLIKALEVLYEKYREFGQPEGETTKLVILTHNLYGVDLDEQAVEIARLNLLINALDERRKLPYLTDHIKCGNSLISGTDTELKKYFGSNFDEKRRFNWEEEFPEVFKQGGFDIVIGNPPYISLSGRQSADIDEDERRYLHEKYESIQGWPTLHSAFVERSIKLLSKRMLSFIVPDQVGHLEGYGHLRKFILDNAGLTKVKYWGEDVFADATTPSITFVADKEYKGATSIYKINDEKVEVLLSGQKTWTAGSSLIDKLREKTESLGDLVADLGVHTGNVSQEIIKPIDAKSKDCVPVLEGKNISRYFCEKPEKCLLINYKVKEGEYFTIRPKDRYKKATFVVRQTASLPIVGPKRFTDYFRNSLLALYPPQDKREIEYLVGILNSKLMRFIYQNTVQESGQKAFPQVKIKSLRELPIRSIDFSKSKEKTTHDEVVKLAREMLELNEKLSSIEENSNQWEQLKAEIEKTDKKIDDEIYKLYGLTAQEISTVEQSLAKS</sequence>
<evidence type="ECO:0000256" key="3">
    <source>
        <dbReference type="ARBA" id="ARBA00022679"/>
    </source>
</evidence>
<keyword evidence="4" id="KW-0949">S-adenosyl-L-methionine</keyword>
<comment type="caution">
    <text evidence="11">The sequence shown here is derived from an EMBL/GenBank/DDBJ whole genome shotgun (WGS) entry which is preliminary data.</text>
</comment>
<evidence type="ECO:0000256" key="4">
    <source>
        <dbReference type="ARBA" id="ARBA00022691"/>
    </source>
</evidence>
<dbReference type="EMBL" id="JACQCQ010000010">
    <property type="protein sequence ID" value="MBI3627690.1"/>
    <property type="molecule type" value="Genomic_DNA"/>
</dbReference>
<accession>A0A9D6LNP2</accession>
<dbReference type="PRINTS" id="PR00507">
    <property type="entry name" value="N12N6MTFRASE"/>
</dbReference>
<reference evidence="11" key="1">
    <citation type="submission" date="2020-07" db="EMBL/GenBank/DDBJ databases">
        <title>Huge and variable diversity of episymbiotic CPR bacteria and DPANN archaea in groundwater ecosystems.</title>
        <authorList>
            <person name="He C.Y."/>
            <person name="Keren R."/>
            <person name="Whittaker M."/>
            <person name="Farag I.F."/>
            <person name="Doudna J."/>
            <person name="Cate J.H.D."/>
            <person name="Banfield J.F."/>
        </authorList>
    </citation>
    <scope>NUCLEOTIDE SEQUENCE</scope>
    <source>
        <strain evidence="11">NC_groundwater_972_Pr1_S-0.2um_49_27</strain>
    </source>
</reference>
<dbReference type="AlphaFoldDB" id="A0A9D6LNP2"/>
<dbReference type="InterPro" id="IPR050953">
    <property type="entry name" value="N4_N6_ade-DNA_methylase"/>
</dbReference>
<dbReference type="GO" id="GO:0003677">
    <property type="term" value="F:DNA binding"/>
    <property type="evidence" value="ECO:0007669"/>
    <property type="project" value="UniProtKB-KW"/>
</dbReference>
<evidence type="ECO:0000256" key="5">
    <source>
        <dbReference type="ARBA" id="ARBA00022747"/>
    </source>
</evidence>
<dbReference type="InterPro" id="IPR029063">
    <property type="entry name" value="SAM-dependent_MTases_sf"/>
</dbReference>
<proteinExistence type="predicted"/>
<evidence type="ECO:0000256" key="8">
    <source>
        <dbReference type="SAM" id="Coils"/>
    </source>
</evidence>
<evidence type="ECO:0000313" key="12">
    <source>
        <dbReference type="Proteomes" id="UP000808388"/>
    </source>
</evidence>
<keyword evidence="8" id="KW-0175">Coiled coil</keyword>
<comment type="catalytic activity">
    <reaction evidence="7">
        <text>a 2'-deoxyadenosine in DNA + S-adenosyl-L-methionine = an N(6)-methyl-2'-deoxyadenosine in DNA + S-adenosyl-L-homocysteine + H(+)</text>
        <dbReference type="Rhea" id="RHEA:15197"/>
        <dbReference type="Rhea" id="RHEA-COMP:12418"/>
        <dbReference type="Rhea" id="RHEA-COMP:12419"/>
        <dbReference type="ChEBI" id="CHEBI:15378"/>
        <dbReference type="ChEBI" id="CHEBI:57856"/>
        <dbReference type="ChEBI" id="CHEBI:59789"/>
        <dbReference type="ChEBI" id="CHEBI:90615"/>
        <dbReference type="ChEBI" id="CHEBI:90616"/>
        <dbReference type="EC" id="2.1.1.72"/>
    </reaction>
</comment>
<dbReference type="GO" id="GO:0009007">
    <property type="term" value="F:site-specific DNA-methyltransferase (adenine-specific) activity"/>
    <property type="evidence" value="ECO:0007669"/>
    <property type="project" value="UniProtKB-EC"/>
</dbReference>
<evidence type="ECO:0000259" key="10">
    <source>
        <dbReference type="Pfam" id="PF12950"/>
    </source>
</evidence>
<keyword evidence="3" id="KW-0808">Transferase</keyword>
<dbReference type="Pfam" id="PF12950">
    <property type="entry name" value="TaqI_C"/>
    <property type="match status" value="1"/>
</dbReference>
<evidence type="ECO:0000256" key="1">
    <source>
        <dbReference type="ARBA" id="ARBA00011900"/>
    </source>
</evidence>
<evidence type="ECO:0000256" key="2">
    <source>
        <dbReference type="ARBA" id="ARBA00022603"/>
    </source>
</evidence>
<evidence type="ECO:0000259" key="9">
    <source>
        <dbReference type="Pfam" id="PF07669"/>
    </source>
</evidence>
<dbReference type="GO" id="GO:0032259">
    <property type="term" value="P:methylation"/>
    <property type="evidence" value="ECO:0007669"/>
    <property type="project" value="UniProtKB-KW"/>
</dbReference>
<dbReference type="Gene3D" id="3.40.50.150">
    <property type="entry name" value="Vaccinia Virus protein VP39"/>
    <property type="match status" value="1"/>
</dbReference>
<evidence type="ECO:0000313" key="11">
    <source>
        <dbReference type="EMBL" id="MBI3627690.1"/>
    </source>
</evidence>
<feature type="domain" description="TaqI-like C-terminal specificity" evidence="10">
    <location>
        <begin position="688"/>
        <end position="809"/>
    </location>
</feature>
<dbReference type="Pfam" id="PF07669">
    <property type="entry name" value="Eco57I"/>
    <property type="match status" value="1"/>
</dbReference>
<dbReference type="SUPFAM" id="SSF53335">
    <property type="entry name" value="S-adenosyl-L-methionine-dependent methyltransferases"/>
    <property type="match status" value="1"/>
</dbReference>
<keyword evidence="6" id="KW-0238">DNA-binding</keyword>
<dbReference type="InterPro" id="IPR002052">
    <property type="entry name" value="DNA_methylase_N6_adenine_CS"/>
</dbReference>
<keyword evidence="2 11" id="KW-0489">Methyltransferase</keyword>
<evidence type="ECO:0000256" key="7">
    <source>
        <dbReference type="ARBA" id="ARBA00047942"/>
    </source>
</evidence>
<dbReference type="InterPro" id="IPR025931">
    <property type="entry name" value="TaqI_C"/>
</dbReference>
<dbReference type="GO" id="GO:0009307">
    <property type="term" value="P:DNA restriction-modification system"/>
    <property type="evidence" value="ECO:0007669"/>
    <property type="project" value="UniProtKB-KW"/>
</dbReference>
<dbReference type="InterPro" id="IPR011639">
    <property type="entry name" value="MethylTrfase_TaqI-like_dom"/>
</dbReference>
<dbReference type="EC" id="2.1.1.72" evidence="1"/>
<keyword evidence="5" id="KW-0680">Restriction system</keyword>
<dbReference type="Proteomes" id="UP000808388">
    <property type="component" value="Unassembled WGS sequence"/>
</dbReference>
<dbReference type="PANTHER" id="PTHR33841">
    <property type="entry name" value="DNA METHYLTRANSFERASE YEEA-RELATED"/>
    <property type="match status" value="1"/>
</dbReference>
<feature type="coiled-coil region" evidence="8">
    <location>
        <begin position="826"/>
        <end position="863"/>
    </location>
</feature>
<evidence type="ECO:0000256" key="6">
    <source>
        <dbReference type="ARBA" id="ARBA00023125"/>
    </source>
</evidence>